<dbReference type="EMBL" id="BSUO01000001">
    <property type="protein sequence ID" value="GMA38174.1"/>
    <property type="molecule type" value="Genomic_DNA"/>
</dbReference>
<evidence type="ECO:0000259" key="6">
    <source>
        <dbReference type="Pfam" id="PF02754"/>
    </source>
</evidence>
<proteinExistence type="predicted"/>
<dbReference type="Proteomes" id="UP001157126">
    <property type="component" value="Unassembled WGS sequence"/>
</dbReference>
<keyword evidence="3" id="KW-0677">Repeat</keyword>
<keyword evidence="5" id="KW-0411">Iron-sulfur</keyword>
<reference evidence="8" key="1">
    <citation type="journal article" date="2019" name="Int. J. Syst. Evol. Microbiol.">
        <title>The Global Catalogue of Microorganisms (GCM) 10K type strain sequencing project: providing services to taxonomists for standard genome sequencing and annotation.</title>
        <authorList>
            <consortium name="The Broad Institute Genomics Platform"/>
            <consortium name="The Broad Institute Genome Sequencing Center for Infectious Disease"/>
            <person name="Wu L."/>
            <person name="Ma J."/>
        </authorList>
    </citation>
    <scope>NUCLEOTIDE SEQUENCE [LARGE SCALE GENOMIC DNA]</scope>
    <source>
        <strain evidence="8">NBRC 113072</strain>
    </source>
</reference>
<organism evidence="7 8">
    <name type="scientific">Mobilicoccus caccae</name>
    <dbReference type="NCBI Taxonomy" id="1859295"/>
    <lineage>
        <taxon>Bacteria</taxon>
        <taxon>Bacillati</taxon>
        <taxon>Actinomycetota</taxon>
        <taxon>Actinomycetes</taxon>
        <taxon>Micrococcales</taxon>
        <taxon>Dermatophilaceae</taxon>
        <taxon>Mobilicoccus</taxon>
    </lineage>
</organism>
<gene>
    <name evidence="7" type="ORF">GCM10025883_02190</name>
</gene>
<evidence type="ECO:0000256" key="3">
    <source>
        <dbReference type="ARBA" id="ARBA00022737"/>
    </source>
</evidence>
<evidence type="ECO:0000313" key="8">
    <source>
        <dbReference type="Proteomes" id="UP001157126"/>
    </source>
</evidence>
<feature type="domain" description="Cysteine-rich" evidence="6">
    <location>
        <begin position="23"/>
        <end position="107"/>
    </location>
</feature>
<dbReference type="InterPro" id="IPR004017">
    <property type="entry name" value="Cys_rich_dom"/>
</dbReference>
<keyword evidence="1" id="KW-0004">4Fe-4S</keyword>
<keyword evidence="4" id="KW-0408">Iron</keyword>
<comment type="caution">
    <text evidence="7">The sequence shown here is derived from an EMBL/GenBank/DDBJ whole genome shotgun (WGS) entry which is preliminary data.</text>
</comment>
<accession>A0ABQ6IN90</accession>
<keyword evidence="8" id="KW-1185">Reference proteome</keyword>
<evidence type="ECO:0000256" key="2">
    <source>
        <dbReference type="ARBA" id="ARBA00022723"/>
    </source>
</evidence>
<evidence type="ECO:0000256" key="5">
    <source>
        <dbReference type="ARBA" id="ARBA00023014"/>
    </source>
</evidence>
<protein>
    <recommendedName>
        <fullName evidence="6">Cysteine-rich domain-containing protein</fullName>
    </recommendedName>
</protein>
<evidence type="ECO:0000313" key="7">
    <source>
        <dbReference type="EMBL" id="GMA38174.1"/>
    </source>
</evidence>
<dbReference type="Pfam" id="PF02754">
    <property type="entry name" value="CCG"/>
    <property type="match status" value="1"/>
</dbReference>
<dbReference type="PANTHER" id="PTHR32479">
    <property type="entry name" value="GLYCOLATE OXIDASE IRON-SULFUR SUBUNIT"/>
    <property type="match status" value="1"/>
</dbReference>
<dbReference type="PANTHER" id="PTHR32479:SF17">
    <property type="entry name" value="GLYCOLATE OXIDASE IRON-SULFUR SUBUNIT"/>
    <property type="match status" value="1"/>
</dbReference>
<evidence type="ECO:0000256" key="4">
    <source>
        <dbReference type="ARBA" id="ARBA00023004"/>
    </source>
</evidence>
<keyword evidence="2" id="KW-0479">Metal-binding</keyword>
<sequence length="141" mass="14612">MDVSEFLAQVGTQATYHPLPVTIAYHDACHLAHAQGVRAQPRALLRAIPGVELREIVEGDLCCGSAGVYNVINPEPAAQLGDRKAGHVAAAGAELLVTANPGCLLQIASGLERRGVAMRSAHTVQVLDASIRGAGVDDIGT</sequence>
<evidence type="ECO:0000256" key="1">
    <source>
        <dbReference type="ARBA" id="ARBA00022485"/>
    </source>
</evidence>
<name>A0ABQ6IN90_9MICO</name>